<gene>
    <name evidence="3" type="ORF">J5X75_28865</name>
</gene>
<dbReference type="InterPro" id="IPR031757">
    <property type="entry name" value="Lgt1_Glycosyltransf"/>
</dbReference>
<feature type="region of interest" description="Disordered" evidence="1">
    <location>
        <begin position="383"/>
        <end position="412"/>
    </location>
</feature>
<keyword evidence="4" id="KW-1185">Reference proteome</keyword>
<dbReference type="Gene3D" id="2.60.120.620">
    <property type="entry name" value="q2cbj1_9rhob like domain"/>
    <property type="match status" value="1"/>
</dbReference>
<keyword evidence="3" id="KW-0560">Oxidoreductase</keyword>
<protein>
    <submittedName>
        <fullName evidence="3">Phytanoyl-CoA dioxygenase family protein</fullName>
    </submittedName>
</protein>
<keyword evidence="3" id="KW-0223">Dioxygenase</keyword>
<accession>A0ABS3USG9</accession>
<dbReference type="Pfam" id="PF16849">
    <property type="entry name" value="Glyco_transf_88"/>
    <property type="match status" value="1"/>
</dbReference>
<evidence type="ECO:0000313" key="3">
    <source>
        <dbReference type="EMBL" id="MBO3741527.1"/>
    </source>
</evidence>
<dbReference type="InterPro" id="IPR008775">
    <property type="entry name" value="Phytyl_CoA_dOase-like"/>
</dbReference>
<dbReference type="Pfam" id="PF05721">
    <property type="entry name" value="PhyH"/>
    <property type="match status" value="1"/>
</dbReference>
<evidence type="ECO:0000259" key="2">
    <source>
        <dbReference type="Pfam" id="PF16849"/>
    </source>
</evidence>
<sequence>MSDIVNCEDQVRIWISADGLPPKHRARLLRLRVMNPRSHITLVVCRSMLTSAAEKALDAFAGKLDIDVQDIGTIEPADADERLILEHIHAEIRSFAAGAGGNLSVVSDYARLLDWVVRRGLCTDIDVEFRDPLPDAAAAVPCPLGILARFKENGCVSNDVTAGFAQSEPFRRARRNVAALITRYRAESCRYLAASGIDRTVEPDTVSSHPRFFELRNRQADPSLAGTARFSLAGGPDSFAISLHQTGIYCGYESDVTRGREPGELTFDHVPHVMTDGLSERSALRYRPYRFGPTRFAEQAAIDRARLWPATLPVIVSHWDHSWITDSHEWRALTYREHLLLELFDGPDWSPARATPIVRPAPMAPCAAPPTLSSAVAASIVPAPLRSPPTPAHADPHSSGHRPRRTESRGPGGAVWELIDNGIVSVPSLIDTETLTRLHAAFENEITKKAGGLTLQQSSFNLSVDDCETHTLEAFRDVAANPDLVDLLDDYLGGTSRFVSARGYRQGPCKPMRYRAWDYHQDMKTRGPFEEAKVMLLLTDVPPGGQAMRYAAGSHAYHWNCRTQQQTKFTLDEALGFGHHRLSLADGRAGDCVLFDTNGIHSGHRNLSVTRDVITMNFTRASPSAFYMFSNPLLTRSARPADQPAQPARRLEWRPLAVDRDELSAIRREYHDTPSLEETRPSWTGDALGLVDVVVADLNVDLDLRLSDPFEQDRARDIGLVAIRDASLHHVQYARLSRHLGAAGAGHGIDDVRCLWQSAEPLSAAAGIAATARDLLSVRAVGEAAANCAALLDDLCEAVRRCDSVQRLRTTTIFTYFATAWAGQLCATGEPAEFDDRCRELLHFYVDLVAWEDLPQPEQRDSAHA</sequence>
<proteinExistence type="predicted"/>
<dbReference type="Proteomes" id="UP000679690">
    <property type="component" value="Unassembled WGS sequence"/>
</dbReference>
<evidence type="ECO:0000313" key="4">
    <source>
        <dbReference type="Proteomes" id="UP000679690"/>
    </source>
</evidence>
<evidence type="ECO:0000256" key="1">
    <source>
        <dbReference type="SAM" id="MobiDB-lite"/>
    </source>
</evidence>
<organism evidence="3 4">
    <name type="scientific">Actinoplanes flavus</name>
    <dbReference type="NCBI Taxonomy" id="2820290"/>
    <lineage>
        <taxon>Bacteria</taxon>
        <taxon>Bacillati</taxon>
        <taxon>Actinomycetota</taxon>
        <taxon>Actinomycetes</taxon>
        <taxon>Micromonosporales</taxon>
        <taxon>Micromonosporaceae</taxon>
        <taxon>Actinoplanes</taxon>
    </lineage>
</organism>
<dbReference type="SUPFAM" id="SSF51197">
    <property type="entry name" value="Clavaminate synthase-like"/>
    <property type="match status" value="1"/>
</dbReference>
<name>A0ABS3USG9_9ACTN</name>
<dbReference type="GO" id="GO:0051213">
    <property type="term" value="F:dioxygenase activity"/>
    <property type="evidence" value="ECO:0007669"/>
    <property type="project" value="UniProtKB-KW"/>
</dbReference>
<dbReference type="RefSeq" id="WP_208470671.1">
    <property type="nucleotide sequence ID" value="NZ_JAGFNS010000021.1"/>
</dbReference>
<feature type="domain" description="Lgt1 glycosyltransferase" evidence="2">
    <location>
        <begin position="9"/>
        <end position="127"/>
    </location>
</feature>
<dbReference type="EMBL" id="JAGFNS010000021">
    <property type="protein sequence ID" value="MBO3741527.1"/>
    <property type="molecule type" value="Genomic_DNA"/>
</dbReference>
<comment type="caution">
    <text evidence="3">The sequence shown here is derived from an EMBL/GenBank/DDBJ whole genome shotgun (WGS) entry which is preliminary data.</text>
</comment>
<reference evidence="3 4" key="1">
    <citation type="submission" date="2021-03" db="EMBL/GenBank/DDBJ databases">
        <title>Actinoplanes flavus sp. nov., a novel actinomycete isolated from Coconut Palm rhizosphere soil.</title>
        <authorList>
            <person name="Luo X."/>
        </authorList>
    </citation>
    <scope>NUCLEOTIDE SEQUENCE [LARGE SCALE GENOMIC DNA]</scope>
    <source>
        <strain evidence="3 4">NEAU-H7</strain>
    </source>
</reference>